<proteinExistence type="inferred from homology"/>
<dbReference type="InterPro" id="IPR050083">
    <property type="entry name" value="HtpX_protease"/>
</dbReference>
<evidence type="ECO:0000256" key="12">
    <source>
        <dbReference type="HAMAP-Rule" id="MF_00188"/>
    </source>
</evidence>
<dbReference type="KEGG" id="sgy:Sgly_0447"/>
<keyword evidence="9 12" id="KW-1133">Transmembrane helix</keyword>
<dbReference type="EMBL" id="CP002547">
    <property type="protein sequence ID" value="ADY54813.1"/>
    <property type="molecule type" value="Genomic_DNA"/>
</dbReference>
<evidence type="ECO:0000256" key="3">
    <source>
        <dbReference type="ARBA" id="ARBA00022475"/>
    </source>
</evidence>
<dbReference type="PANTHER" id="PTHR43221">
    <property type="entry name" value="PROTEASE HTPX"/>
    <property type="match status" value="1"/>
</dbReference>
<keyword evidence="8 12" id="KW-0862">Zinc</keyword>
<keyword evidence="14" id="KW-0346">Stress response</keyword>
<evidence type="ECO:0000256" key="1">
    <source>
        <dbReference type="ARBA" id="ARBA00004651"/>
    </source>
</evidence>
<feature type="domain" description="Peptidase M48" evidence="13">
    <location>
        <begin position="69"/>
        <end position="280"/>
    </location>
</feature>
<dbReference type="HAMAP" id="MF_00188">
    <property type="entry name" value="Pept_M48_protease_HtpX"/>
    <property type="match status" value="1"/>
</dbReference>
<evidence type="ECO:0000256" key="8">
    <source>
        <dbReference type="ARBA" id="ARBA00022833"/>
    </source>
</evidence>
<keyword evidence="4 12" id="KW-0645">Protease</keyword>
<evidence type="ECO:0000256" key="10">
    <source>
        <dbReference type="ARBA" id="ARBA00023049"/>
    </source>
</evidence>
<keyword evidence="5 12" id="KW-0812">Transmembrane</keyword>
<reference evidence="14 15" key="1">
    <citation type="journal article" date="2011" name="Stand. Genomic Sci.">
        <title>Complete genome sequence of Syntrophobotulus glycolicus type strain (FlGlyR).</title>
        <authorList>
            <person name="Han C."/>
            <person name="Mwirichia R."/>
            <person name="Chertkov O."/>
            <person name="Held B."/>
            <person name="Lapidus A."/>
            <person name="Nolan M."/>
            <person name="Lucas S."/>
            <person name="Hammon N."/>
            <person name="Deshpande S."/>
            <person name="Cheng J.F."/>
            <person name="Tapia R."/>
            <person name="Goodwin L."/>
            <person name="Pitluck S."/>
            <person name="Huntemann M."/>
            <person name="Liolios K."/>
            <person name="Ivanova N."/>
            <person name="Pagani I."/>
            <person name="Mavromatis K."/>
            <person name="Ovchinikova G."/>
            <person name="Pati A."/>
            <person name="Chen A."/>
            <person name="Palaniappan K."/>
            <person name="Land M."/>
            <person name="Hauser L."/>
            <person name="Brambilla E.M."/>
            <person name="Rohde M."/>
            <person name="Spring S."/>
            <person name="Sikorski J."/>
            <person name="Goker M."/>
            <person name="Woyke T."/>
            <person name="Bristow J."/>
            <person name="Eisen J.A."/>
            <person name="Markowitz V."/>
            <person name="Hugenholtz P."/>
            <person name="Kyrpides N.C."/>
            <person name="Klenk H.P."/>
            <person name="Detter J.C."/>
        </authorList>
    </citation>
    <scope>NUCLEOTIDE SEQUENCE [LARGE SCALE GENOMIC DNA]</scope>
    <source>
        <strain evidence="15">DSM 8271 / FlGlyR</strain>
    </source>
</reference>
<reference evidence="15" key="2">
    <citation type="submission" date="2011-02" db="EMBL/GenBank/DDBJ databases">
        <title>The complete genome of Syntrophobotulus glycolicus DSM 8271.</title>
        <authorList>
            <person name="Lucas S."/>
            <person name="Copeland A."/>
            <person name="Lapidus A."/>
            <person name="Bruce D."/>
            <person name="Goodwin L."/>
            <person name="Pitluck S."/>
            <person name="Kyrpides N."/>
            <person name="Mavromatis K."/>
            <person name="Pagani I."/>
            <person name="Ivanova N."/>
            <person name="Mikhailova N."/>
            <person name="Chertkov O."/>
            <person name="Held B."/>
            <person name="Detter J.C."/>
            <person name="Tapia R."/>
            <person name="Han C."/>
            <person name="Land M."/>
            <person name="Hauser L."/>
            <person name="Markowitz V."/>
            <person name="Cheng J.-F."/>
            <person name="Hugenholtz P."/>
            <person name="Woyke T."/>
            <person name="Wu D."/>
            <person name="Spring S."/>
            <person name="Schroeder M."/>
            <person name="Brambilla E."/>
            <person name="Klenk H.-P."/>
            <person name="Eisen J.A."/>
        </authorList>
    </citation>
    <scope>NUCLEOTIDE SEQUENCE [LARGE SCALE GENOMIC DNA]</scope>
    <source>
        <strain evidence="15">DSM 8271 / FlGlyR</strain>
    </source>
</reference>
<protein>
    <recommendedName>
        <fullName evidence="12">Protease HtpX homolog</fullName>
        <ecNumber evidence="12">3.4.24.-</ecNumber>
    </recommendedName>
</protein>
<dbReference type="AlphaFoldDB" id="F0SY63"/>
<feature type="transmembrane region" description="Helical" evidence="12">
    <location>
        <begin position="12"/>
        <end position="28"/>
    </location>
</feature>
<keyword evidence="15" id="KW-1185">Reference proteome</keyword>
<feature type="transmembrane region" description="Helical" evidence="12">
    <location>
        <begin position="144"/>
        <end position="164"/>
    </location>
</feature>
<feature type="binding site" evidence="12">
    <location>
        <position position="134"/>
    </location>
    <ligand>
        <name>Zn(2+)</name>
        <dbReference type="ChEBI" id="CHEBI:29105"/>
        <note>catalytic</note>
    </ligand>
</feature>
<feature type="transmembrane region" description="Helical" evidence="12">
    <location>
        <begin position="184"/>
        <end position="203"/>
    </location>
</feature>
<evidence type="ECO:0000256" key="7">
    <source>
        <dbReference type="ARBA" id="ARBA00022801"/>
    </source>
</evidence>
<keyword evidence="10 12" id="KW-0482">Metalloprotease</keyword>
<dbReference type="Pfam" id="PF01435">
    <property type="entry name" value="Peptidase_M48"/>
    <property type="match status" value="1"/>
</dbReference>
<gene>
    <name evidence="12" type="primary">htpX</name>
    <name evidence="14" type="ordered locus">Sgly_0447</name>
</gene>
<dbReference type="eggNOG" id="COG0501">
    <property type="taxonomic scope" value="Bacteria"/>
</dbReference>
<evidence type="ECO:0000313" key="15">
    <source>
        <dbReference type="Proteomes" id="UP000007488"/>
    </source>
</evidence>
<dbReference type="Proteomes" id="UP000007488">
    <property type="component" value="Chromosome"/>
</dbReference>
<feature type="binding site" evidence="12">
    <location>
        <position position="208"/>
    </location>
    <ligand>
        <name>Zn(2+)</name>
        <dbReference type="ChEBI" id="CHEBI:29105"/>
        <note>catalytic</note>
    </ligand>
</feature>
<keyword evidence="6 12" id="KW-0479">Metal-binding</keyword>
<dbReference type="PANTHER" id="PTHR43221:SF1">
    <property type="entry name" value="PROTEASE HTPX"/>
    <property type="match status" value="1"/>
</dbReference>
<comment type="subcellular location">
    <subcellularLocation>
        <location evidence="1 12">Cell membrane</location>
        <topology evidence="1 12">Multi-pass membrane protein</topology>
    </subcellularLocation>
</comment>
<dbReference type="Gene3D" id="3.30.2010.10">
    <property type="entry name" value="Metalloproteases ('zincins'), catalytic domain"/>
    <property type="match status" value="1"/>
</dbReference>
<evidence type="ECO:0000259" key="13">
    <source>
        <dbReference type="Pfam" id="PF01435"/>
    </source>
</evidence>
<organism evidence="14 15">
    <name type="scientific">Syntrophobotulus glycolicus (strain DSM 8271 / FlGlyR)</name>
    <dbReference type="NCBI Taxonomy" id="645991"/>
    <lineage>
        <taxon>Bacteria</taxon>
        <taxon>Bacillati</taxon>
        <taxon>Bacillota</taxon>
        <taxon>Clostridia</taxon>
        <taxon>Eubacteriales</taxon>
        <taxon>Desulfitobacteriaceae</taxon>
        <taxon>Syntrophobotulus</taxon>
    </lineage>
</organism>
<accession>F0SY63</accession>
<feature type="binding site" evidence="12">
    <location>
        <position position="138"/>
    </location>
    <ligand>
        <name>Zn(2+)</name>
        <dbReference type="ChEBI" id="CHEBI:29105"/>
        <note>catalytic</note>
    </ligand>
</feature>
<dbReference type="InterPro" id="IPR022919">
    <property type="entry name" value="Pept_M48_protease_HtpX"/>
</dbReference>
<dbReference type="GO" id="GO:0008270">
    <property type="term" value="F:zinc ion binding"/>
    <property type="evidence" value="ECO:0007669"/>
    <property type="project" value="UniProtKB-UniRule"/>
</dbReference>
<comment type="cofactor">
    <cofactor evidence="12">
        <name>Zn(2+)</name>
        <dbReference type="ChEBI" id="CHEBI:29105"/>
    </cofactor>
    <text evidence="12">Binds 1 zinc ion per subunit.</text>
</comment>
<evidence type="ECO:0000313" key="14">
    <source>
        <dbReference type="EMBL" id="ADY54813.1"/>
    </source>
</evidence>
<dbReference type="STRING" id="645991.Sgly_0447"/>
<dbReference type="OrthoDB" id="15218at2"/>
<dbReference type="CDD" id="cd07336">
    <property type="entry name" value="M48B_HtpX_like"/>
    <property type="match status" value="1"/>
</dbReference>
<dbReference type="GO" id="GO:0006508">
    <property type="term" value="P:proteolysis"/>
    <property type="evidence" value="ECO:0007669"/>
    <property type="project" value="UniProtKB-KW"/>
</dbReference>
<dbReference type="GO" id="GO:0004222">
    <property type="term" value="F:metalloendopeptidase activity"/>
    <property type="evidence" value="ECO:0007669"/>
    <property type="project" value="UniProtKB-UniRule"/>
</dbReference>
<comment type="similarity">
    <text evidence="2 12">Belongs to the peptidase M48B family.</text>
</comment>
<sequence>MNNLGNQLKTVALMAFLTVLVILIGSALGNEGGMVIAFVFAMVMNFGSYWFSDKIALRMTRSRPLSKEENPQLYSMVERLSSHAGLPMPKLYLSQSAQPNAFATGRNPSHAAVAVTEGLLRLLNEEELEGVIAHELAHVKNRDILIGTLAAVMAGVITTIAHWAQFAFMFGGLSGDDDEGSGLAALPLIILGPLAAMLVQMAVSRSREFMADTTGAKIAGNPQGLAQALLKLEQGSRMVPMNVNPAASHMFIVNPLNAQKLVSLFSTHPPIAERVKRLNSLSGS</sequence>
<evidence type="ECO:0000256" key="11">
    <source>
        <dbReference type="ARBA" id="ARBA00023136"/>
    </source>
</evidence>
<dbReference type="EC" id="3.4.24.-" evidence="12"/>
<evidence type="ECO:0000256" key="5">
    <source>
        <dbReference type="ARBA" id="ARBA00022692"/>
    </source>
</evidence>
<dbReference type="HOGENOM" id="CLU_042266_3_0_9"/>
<dbReference type="RefSeq" id="WP_013623684.1">
    <property type="nucleotide sequence ID" value="NC_015172.1"/>
</dbReference>
<keyword evidence="11 12" id="KW-0472">Membrane</keyword>
<keyword evidence="7 12" id="KW-0378">Hydrolase</keyword>
<evidence type="ECO:0000256" key="2">
    <source>
        <dbReference type="ARBA" id="ARBA00009779"/>
    </source>
</evidence>
<name>F0SY63_SYNGF</name>
<dbReference type="GO" id="GO:0005886">
    <property type="term" value="C:plasma membrane"/>
    <property type="evidence" value="ECO:0007669"/>
    <property type="project" value="UniProtKB-SubCell"/>
</dbReference>
<evidence type="ECO:0000256" key="9">
    <source>
        <dbReference type="ARBA" id="ARBA00022989"/>
    </source>
</evidence>
<feature type="active site" evidence="12">
    <location>
        <position position="135"/>
    </location>
</feature>
<evidence type="ECO:0000256" key="6">
    <source>
        <dbReference type="ARBA" id="ARBA00022723"/>
    </source>
</evidence>
<evidence type="ECO:0000256" key="4">
    <source>
        <dbReference type="ARBA" id="ARBA00022670"/>
    </source>
</evidence>
<feature type="transmembrane region" description="Helical" evidence="12">
    <location>
        <begin position="34"/>
        <end position="52"/>
    </location>
</feature>
<dbReference type="InterPro" id="IPR001915">
    <property type="entry name" value="Peptidase_M48"/>
</dbReference>
<keyword evidence="3 12" id="KW-1003">Cell membrane</keyword>